<accession>A0A4P9WL71</accession>
<reference evidence="3" key="1">
    <citation type="journal article" date="2018" name="Nat. Microbiol.">
        <title>Leveraging single-cell genomics to expand the fungal tree of life.</title>
        <authorList>
            <person name="Ahrendt S.R."/>
            <person name="Quandt C.A."/>
            <person name="Ciobanu D."/>
            <person name="Clum A."/>
            <person name="Salamov A."/>
            <person name="Andreopoulos B."/>
            <person name="Cheng J.F."/>
            <person name="Woyke T."/>
            <person name="Pelin A."/>
            <person name="Henrissat B."/>
            <person name="Reynolds N.K."/>
            <person name="Benny G.L."/>
            <person name="Smith M.E."/>
            <person name="James T.Y."/>
            <person name="Grigoriev I.V."/>
        </authorList>
    </citation>
    <scope>NUCLEOTIDE SEQUENCE [LARGE SCALE GENOMIC DNA]</scope>
</reference>
<dbReference type="OrthoDB" id="2105630at2759"/>
<protein>
    <submittedName>
        <fullName evidence="2">Uncharacterized protein</fullName>
    </submittedName>
</protein>
<feature type="transmembrane region" description="Helical" evidence="1">
    <location>
        <begin position="100"/>
        <end position="122"/>
    </location>
</feature>
<sequence>MAHDIAILLVAPPSEKWNSPVLGGSHGDISAGEIRGERDELGSGEGTFDAPRASSQALDLPTRWPSPARWMKEVGAAMAGRDLAIPYCWMILPKSQLWNVLAIGVAFDYLHVMMVFWVYSLAVLGSTQTLSNYWFVQALTAAAVRIAEIIYNALILRSLQKALPIWQQAGFIFASCGIIAGRVYDVWETQISEAGVGANFWVSVRPGMAVVSAFGVVEEPTEVGVRRGIGDDEAEHEAKVDEVQE</sequence>
<keyword evidence="1" id="KW-0472">Membrane</keyword>
<dbReference type="AlphaFoldDB" id="A0A4P9WL71"/>
<keyword evidence="1" id="KW-0812">Transmembrane</keyword>
<dbReference type="Proteomes" id="UP000269721">
    <property type="component" value="Unassembled WGS sequence"/>
</dbReference>
<organism evidence="2 3">
    <name type="scientific">Blyttiomyces helicus</name>
    <dbReference type="NCBI Taxonomy" id="388810"/>
    <lineage>
        <taxon>Eukaryota</taxon>
        <taxon>Fungi</taxon>
        <taxon>Fungi incertae sedis</taxon>
        <taxon>Chytridiomycota</taxon>
        <taxon>Chytridiomycota incertae sedis</taxon>
        <taxon>Chytridiomycetes</taxon>
        <taxon>Chytridiomycetes incertae sedis</taxon>
        <taxon>Blyttiomyces</taxon>
    </lineage>
</organism>
<evidence type="ECO:0000313" key="3">
    <source>
        <dbReference type="Proteomes" id="UP000269721"/>
    </source>
</evidence>
<keyword evidence="1" id="KW-1133">Transmembrane helix</keyword>
<proteinExistence type="predicted"/>
<evidence type="ECO:0000256" key="1">
    <source>
        <dbReference type="SAM" id="Phobius"/>
    </source>
</evidence>
<name>A0A4P9WL71_9FUNG</name>
<evidence type="ECO:0000313" key="2">
    <source>
        <dbReference type="EMBL" id="RKO91366.1"/>
    </source>
</evidence>
<gene>
    <name evidence="2" type="ORF">BDK51DRAFT_41253</name>
</gene>
<dbReference type="EMBL" id="KZ995100">
    <property type="protein sequence ID" value="RKO91366.1"/>
    <property type="molecule type" value="Genomic_DNA"/>
</dbReference>
<feature type="transmembrane region" description="Helical" evidence="1">
    <location>
        <begin position="134"/>
        <end position="154"/>
    </location>
</feature>
<keyword evidence="3" id="KW-1185">Reference proteome</keyword>